<dbReference type="eggNOG" id="ENOG502RPCW">
    <property type="taxonomic scope" value="Eukaryota"/>
</dbReference>
<keyword evidence="3" id="KW-1185">Reference proteome</keyword>
<dbReference type="OrthoDB" id="3639316at2759"/>
<dbReference type="Pfam" id="PF06985">
    <property type="entry name" value="HET"/>
    <property type="match status" value="1"/>
</dbReference>
<feature type="domain" description="Heterokaryon incompatibility" evidence="1">
    <location>
        <begin position="49"/>
        <end position="140"/>
    </location>
</feature>
<reference evidence="2 3" key="1">
    <citation type="journal article" date="2011" name="PLoS Genet.">
        <title>Finished genome of the fungal wheat pathogen Mycosphaerella graminicola reveals dispensome structure, chromosome plasticity, and stealth pathogenesis.</title>
        <authorList>
            <person name="Goodwin S.B."/>
            <person name="Ben M'barek S."/>
            <person name="Dhillon B."/>
            <person name="Wittenberg A.H.J."/>
            <person name="Crane C.F."/>
            <person name="Hane J.K."/>
            <person name="Foster A.J."/>
            <person name="Van der Lee T.A.J."/>
            <person name="Grimwood J."/>
            <person name="Aerts A."/>
            <person name="Antoniw J."/>
            <person name="Bailey A."/>
            <person name="Bluhm B."/>
            <person name="Bowler J."/>
            <person name="Bristow J."/>
            <person name="van der Burgt A."/>
            <person name="Canto-Canche B."/>
            <person name="Churchill A.C.L."/>
            <person name="Conde-Ferraez L."/>
            <person name="Cools H.J."/>
            <person name="Coutinho P.M."/>
            <person name="Csukai M."/>
            <person name="Dehal P."/>
            <person name="De Wit P."/>
            <person name="Donzelli B."/>
            <person name="van de Geest H.C."/>
            <person name="van Ham R.C.H.J."/>
            <person name="Hammond-Kosack K.E."/>
            <person name="Henrissat B."/>
            <person name="Kilian A."/>
            <person name="Kobayashi A.K."/>
            <person name="Koopmann E."/>
            <person name="Kourmpetis Y."/>
            <person name="Kuzniar A."/>
            <person name="Lindquist E."/>
            <person name="Lombard V."/>
            <person name="Maliepaard C."/>
            <person name="Martins N."/>
            <person name="Mehrabi R."/>
            <person name="Nap J.P.H."/>
            <person name="Ponomarenko A."/>
            <person name="Rudd J.J."/>
            <person name="Salamov A."/>
            <person name="Schmutz J."/>
            <person name="Schouten H.J."/>
            <person name="Shapiro H."/>
            <person name="Stergiopoulos I."/>
            <person name="Torriani S.F.F."/>
            <person name="Tu H."/>
            <person name="de Vries R.P."/>
            <person name="Waalwijk C."/>
            <person name="Ware S.B."/>
            <person name="Wiebenga A."/>
            <person name="Zwiers L.-H."/>
            <person name="Oliver R.P."/>
            <person name="Grigoriev I.V."/>
            <person name="Kema G.H.J."/>
        </authorList>
    </citation>
    <scope>NUCLEOTIDE SEQUENCE [LARGE SCALE GENOMIC DNA]</scope>
    <source>
        <strain evidence="3">CBS 115943 / IPO323</strain>
    </source>
</reference>
<protein>
    <recommendedName>
        <fullName evidence="1">Heterokaryon incompatibility domain-containing protein</fullName>
    </recommendedName>
</protein>
<dbReference type="PANTHER" id="PTHR24148">
    <property type="entry name" value="ANKYRIN REPEAT DOMAIN-CONTAINING PROTEIN 39 HOMOLOG-RELATED"/>
    <property type="match status" value="1"/>
</dbReference>
<accession>F9X2Q0</accession>
<dbReference type="PANTHER" id="PTHR24148:SF73">
    <property type="entry name" value="HET DOMAIN PROTEIN (AFU_ORTHOLOGUE AFUA_8G01020)"/>
    <property type="match status" value="1"/>
</dbReference>
<dbReference type="GeneID" id="13396016"/>
<dbReference type="HOGENOM" id="CLU_004184_6_2_1"/>
<dbReference type="InterPro" id="IPR010730">
    <property type="entry name" value="HET"/>
</dbReference>
<dbReference type="InParanoid" id="F9X2Q0"/>
<feature type="non-terminal residue" evidence="2">
    <location>
        <position position="141"/>
    </location>
</feature>
<gene>
    <name evidence="2" type="ORF">MYCGRDRAFT_36335</name>
</gene>
<dbReference type="RefSeq" id="XP_003855680.1">
    <property type="nucleotide sequence ID" value="XM_003855632.1"/>
</dbReference>
<dbReference type="OMA" id="NDGIECH"/>
<dbReference type="AlphaFoldDB" id="F9X2Q0"/>
<dbReference type="KEGG" id="ztr:MYCGRDRAFT_36335"/>
<dbReference type="InterPro" id="IPR052895">
    <property type="entry name" value="HetReg/Transcr_Mod"/>
</dbReference>
<evidence type="ECO:0000259" key="1">
    <source>
        <dbReference type="Pfam" id="PF06985"/>
    </source>
</evidence>
<sequence length="141" mass="16139">MATTFEGYQPLASFRKQIRVMIIHPYQVLETEIVACTLEKTDLVDANPFHALSYVWGPETLVSPLLVNGRTVLIRRSLWLFLHTLRARFCSRSSGGPLTTIRVWADYICVNQSDDQERNHQVSMMGEIYEAADSVYSWLGE</sequence>
<evidence type="ECO:0000313" key="2">
    <source>
        <dbReference type="EMBL" id="EGP90656.1"/>
    </source>
</evidence>
<proteinExistence type="predicted"/>
<dbReference type="Proteomes" id="UP000008062">
    <property type="component" value="Chromosome 2"/>
</dbReference>
<evidence type="ECO:0000313" key="3">
    <source>
        <dbReference type="Proteomes" id="UP000008062"/>
    </source>
</evidence>
<organism evidence="2 3">
    <name type="scientific">Zymoseptoria tritici (strain CBS 115943 / IPO323)</name>
    <name type="common">Speckled leaf blotch fungus</name>
    <name type="synonym">Septoria tritici</name>
    <dbReference type="NCBI Taxonomy" id="336722"/>
    <lineage>
        <taxon>Eukaryota</taxon>
        <taxon>Fungi</taxon>
        <taxon>Dikarya</taxon>
        <taxon>Ascomycota</taxon>
        <taxon>Pezizomycotina</taxon>
        <taxon>Dothideomycetes</taxon>
        <taxon>Dothideomycetidae</taxon>
        <taxon>Mycosphaerellales</taxon>
        <taxon>Mycosphaerellaceae</taxon>
        <taxon>Zymoseptoria</taxon>
    </lineage>
</organism>
<dbReference type="EMBL" id="CM001197">
    <property type="protein sequence ID" value="EGP90656.1"/>
    <property type="molecule type" value="Genomic_DNA"/>
</dbReference>
<name>F9X2Q0_ZYMTI</name>